<comment type="caution">
    <text evidence="1">The sequence shown here is derived from an EMBL/GenBank/DDBJ whole genome shotgun (WGS) entry which is preliminary data.</text>
</comment>
<accession>A0A9W4H479</accession>
<name>A0A9W4H479_9ACTN</name>
<organism evidence="1 2">
    <name type="scientific">Actinacidiphila bryophytorum</name>
    <dbReference type="NCBI Taxonomy" id="1436133"/>
    <lineage>
        <taxon>Bacteria</taxon>
        <taxon>Bacillati</taxon>
        <taxon>Actinomycetota</taxon>
        <taxon>Actinomycetes</taxon>
        <taxon>Kitasatosporales</taxon>
        <taxon>Streptomycetaceae</taxon>
        <taxon>Actinacidiphila</taxon>
    </lineage>
</organism>
<reference evidence="1" key="1">
    <citation type="submission" date="2021-06" db="EMBL/GenBank/DDBJ databases">
        <authorList>
            <person name="Arsene-Ploetze F."/>
        </authorList>
    </citation>
    <scope>NUCLEOTIDE SEQUENCE</scope>
    <source>
        <strain evidence="1">SBRY1</strain>
    </source>
</reference>
<dbReference type="Proteomes" id="UP001153328">
    <property type="component" value="Unassembled WGS sequence"/>
</dbReference>
<keyword evidence="2" id="KW-1185">Reference proteome</keyword>
<gene>
    <name evidence="1" type="ORF">SBRY_50145</name>
</gene>
<evidence type="ECO:0000313" key="2">
    <source>
        <dbReference type="Proteomes" id="UP001153328"/>
    </source>
</evidence>
<dbReference type="EMBL" id="CAJVAX010000019">
    <property type="protein sequence ID" value="CAG7649632.1"/>
    <property type="molecule type" value="Genomic_DNA"/>
</dbReference>
<sequence length="116" mass="12950">MNDIAENRASWKDWLAAYVRAYELLPDSPPDACPNCGARTLNLAFTGLVADRVGYASFWCSTCLFGIHLSRVPVPDDVPMDSVYVPERDRSVTVPNYKVVPESIDDDGDDDESFQF</sequence>
<dbReference type="AlphaFoldDB" id="A0A9W4H479"/>
<proteinExistence type="predicted"/>
<evidence type="ECO:0000313" key="1">
    <source>
        <dbReference type="EMBL" id="CAG7649632.1"/>
    </source>
</evidence>
<dbReference type="RefSeq" id="WP_205043891.1">
    <property type="nucleotide sequence ID" value="NZ_CAJVAX010000019.1"/>
</dbReference>
<protein>
    <submittedName>
        <fullName evidence="1">Uncharacterized protein</fullName>
    </submittedName>
</protein>